<dbReference type="InterPro" id="IPR009025">
    <property type="entry name" value="RBP11-like_dimer"/>
</dbReference>
<gene>
    <name evidence="5" type="ORF">DBV15_05260</name>
</gene>
<dbReference type="InterPro" id="IPR036603">
    <property type="entry name" value="RBP11-like"/>
</dbReference>
<sequence length="173" mass="19555">MDSQGVSKRELEVFRGDAVGNDNDLHSSKWVKNTLKSLDEYDLVRFKAHVSVEQHQRHQHGARIAMERRLSKLPGNDADNKYGTFVFADEGHTLGNALASVISEYPNVKICGHTVPHPAEKRVHLNIQTTGENVIEVLKRGLHDLEKMCDHTLKTFDKSYEKYKSSQDVSDAT</sequence>
<dbReference type="EMBL" id="QBLH01003489">
    <property type="protein sequence ID" value="TGZ38032.1"/>
    <property type="molecule type" value="Genomic_DNA"/>
</dbReference>
<dbReference type="SUPFAM" id="SSF55257">
    <property type="entry name" value="RBP11-like subunits of RNA polymerase"/>
    <property type="match status" value="1"/>
</dbReference>
<evidence type="ECO:0000259" key="4">
    <source>
        <dbReference type="Pfam" id="PF13656"/>
    </source>
</evidence>
<dbReference type="GO" id="GO:0046983">
    <property type="term" value="F:protein dimerization activity"/>
    <property type="evidence" value="ECO:0007669"/>
    <property type="project" value="InterPro"/>
</dbReference>
<dbReference type="STRING" id="300112.A0A4S2JPC9"/>
<dbReference type="GO" id="GO:0005736">
    <property type="term" value="C:RNA polymerase I complex"/>
    <property type="evidence" value="ECO:0007669"/>
    <property type="project" value="TreeGrafter"/>
</dbReference>
<dbReference type="InterPro" id="IPR033898">
    <property type="entry name" value="RNAP_AC19"/>
</dbReference>
<feature type="domain" description="DNA-directed RNA polymerase RBP11-like dimerisation" evidence="4">
    <location>
        <begin position="84"/>
        <end position="154"/>
    </location>
</feature>
<evidence type="ECO:0000256" key="2">
    <source>
        <dbReference type="ARBA" id="ARBA00023163"/>
    </source>
</evidence>
<dbReference type="PANTHER" id="PTHR13946">
    <property type="entry name" value="DNA-DIRECTED RNA POLYMERASE I,II,III"/>
    <property type="match status" value="1"/>
</dbReference>
<dbReference type="HAMAP" id="MF_00261">
    <property type="entry name" value="RNApol_arch_Rpo11"/>
    <property type="match status" value="1"/>
</dbReference>
<comment type="caution">
    <text evidence="5">The sequence shown here is derived from an EMBL/GenBank/DDBJ whole genome shotgun (WGS) entry which is preliminary data.</text>
</comment>
<dbReference type="AlphaFoldDB" id="A0A4S2JPC9"/>
<keyword evidence="1 5" id="KW-0240">DNA-directed RNA polymerase</keyword>
<proteinExistence type="inferred from homology"/>
<keyword evidence="2" id="KW-0804">Transcription</keyword>
<organism evidence="5 6">
    <name type="scientific">Temnothorax longispinosus</name>
    <dbReference type="NCBI Taxonomy" id="300112"/>
    <lineage>
        <taxon>Eukaryota</taxon>
        <taxon>Metazoa</taxon>
        <taxon>Ecdysozoa</taxon>
        <taxon>Arthropoda</taxon>
        <taxon>Hexapoda</taxon>
        <taxon>Insecta</taxon>
        <taxon>Pterygota</taxon>
        <taxon>Neoptera</taxon>
        <taxon>Endopterygota</taxon>
        <taxon>Hymenoptera</taxon>
        <taxon>Apocrita</taxon>
        <taxon>Aculeata</taxon>
        <taxon>Formicoidea</taxon>
        <taxon>Formicidae</taxon>
        <taxon>Myrmicinae</taxon>
        <taxon>Temnothorax</taxon>
    </lineage>
</organism>
<dbReference type="GO" id="GO:0006383">
    <property type="term" value="P:transcription by RNA polymerase III"/>
    <property type="evidence" value="ECO:0007669"/>
    <property type="project" value="TreeGrafter"/>
</dbReference>
<keyword evidence="6" id="KW-1185">Reference proteome</keyword>
<evidence type="ECO:0000256" key="1">
    <source>
        <dbReference type="ARBA" id="ARBA00022478"/>
    </source>
</evidence>
<reference evidence="5 6" key="1">
    <citation type="journal article" date="2019" name="Philos. Trans. R. Soc. Lond., B, Biol. Sci.">
        <title>Ant behaviour and brain gene expression of defending hosts depend on the ecological success of the intruding social parasite.</title>
        <authorList>
            <person name="Kaur R."/>
            <person name="Stoldt M."/>
            <person name="Jongepier E."/>
            <person name="Feldmeyer B."/>
            <person name="Menzel F."/>
            <person name="Bornberg-Bauer E."/>
            <person name="Foitzik S."/>
        </authorList>
    </citation>
    <scope>NUCLEOTIDE SEQUENCE [LARGE SCALE GENOMIC DNA]</scope>
    <source>
        <tissue evidence="5">Whole body</tissue>
    </source>
</reference>
<dbReference type="GO" id="GO:0005666">
    <property type="term" value="C:RNA polymerase III complex"/>
    <property type="evidence" value="ECO:0007669"/>
    <property type="project" value="TreeGrafter"/>
</dbReference>
<comment type="similarity">
    <text evidence="3">Belongs to the archaeal Rpo11/eukaryotic RPB11/RPC19 RNA polymerase subunit family.</text>
</comment>
<dbReference type="Gene3D" id="3.30.1360.10">
    <property type="entry name" value="RNA polymerase, RBP11-like subunit"/>
    <property type="match status" value="1"/>
</dbReference>
<name>A0A4S2JPC9_9HYME</name>
<dbReference type="PANTHER" id="PTHR13946:SF28">
    <property type="entry name" value="DNA-DIRECTED RNA POLYMERASES I AND III SUBUNIT RPAC2"/>
    <property type="match status" value="1"/>
</dbReference>
<dbReference type="CDD" id="cd07029">
    <property type="entry name" value="RNAP_I_III_AC19"/>
    <property type="match status" value="1"/>
</dbReference>
<dbReference type="Proteomes" id="UP000310200">
    <property type="component" value="Unassembled WGS sequence"/>
</dbReference>
<evidence type="ECO:0000313" key="6">
    <source>
        <dbReference type="Proteomes" id="UP000310200"/>
    </source>
</evidence>
<evidence type="ECO:0000313" key="5">
    <source>
        <dbReference type="EMBL" id="TGZ38032.1"/>
    </source>
</evidence>
<protein>
    <submittedName>
        <fullName evidence="5">Putative DNA-directed RNA polymerases I and III subunit RPAC2</fullName>
    </submittedName>
</protein>
<dbReference type="GO" id="GO:0003899">
    <property type="term" value="F:DNA-directed RNA polymerase activity"/>
    <property type="evidence" value="ECO:0007669"/>
    <property type="project" value="InterPro"/>
</dbReference>
<accession>A0A4S2JPC9</accession>
<evidence type="ECO:0000256" key="3">
    <source>
        <dbReference type="ARBA" id="ARBA00025751"/>
    </source>
</evidence>
<dbReference type="InterPro" id="IPR022905">
    <property type="entry name" value="Rpo11-like"/>
</dbReference>
<dbReference type="Pfam" id="PF13656">
    <property type="entry name" value="RNA_pol_L_2"/>
    <property type="match status" value="1"/>
</dbReference>
<dbReference type="GO" id="GO:0006362">
    <property type="term" value="P:transcription elongation by RNA polymerase I"/>
    <property type="evidence" value="ECO:0007669"/>
    <property type="project" value="TreeGrafter"/>
</dbReference>